<evidence type="ECO:0000256" key="7">
    <source>
        <dbReference type="ARBA" id="ARBA00023012"/>
    </source>
</evidence>
<evidence type="ECO:0000256" key="5">
    <source>
        <dbReference type="ARBA" id="ARBA00022679"/>
    </source>
</evidence>
<dbReference type="PROSITE" id="PS50109">
    <property type="entry name" value="HIS_KIN"/>
    <property type="match status" value="1"/>
</dbReference>
<dbReference type="SUPFAM" id="SSF55785">
    <property type="entry name" value="PYP-like sensor domain (PAS domain)"/>
    <property type="match status" value="5"/>
</dbReference>
<dbReference type="PANTHER" id="PTHR43547:SF2">
    <property type="entry name" value="HYBRID SIGNAL TRANSDUCTION HISTIDINE KINASE C"/>
    <property type="match status" value="1"/>
</dbReference>
<feature type="domain" description="Response regulatory" evidence="13">
    <location>
        <begin position="1536"/>
        <end position="1654"/>
    </location>
</feature>
<dbReference type="InterPro" id="IPR003594">
    <property type="entry name" value="HATPase_dom"/>
</dbReference>
<evidence type="ECO:0000256" key="8">
    <source>
        <dbReference type="PROSITE-ProRule" id="PRU00169"/>
    </source>
</evidence>
<evidence type="ECO:0000256" key="1">
    <source>
        <dbReference type="ARBA" id="ARBA00000085"/>
    </source>
</evidence>
<keyword evidence="4 8" id="KW-0597">Phosphoprotein</keyword>
<dbReference type="InterPro" id="IPR016132">
    <property type="entry name" value="Phyto_chromo_attachment"/>
</dbReference>
<dbReference type="PROSITE" id="PS50110">
    <property type="entry name" value="RESPONSE_REGULATORY"/>
    <property type="match status" value="1"/>
</dbReference>
<comment type="catalytic activity">
    <reaction evidence="1">
        <text>ATP + protein L-histidine = ADP + protein N-phospho-L-histidine.</text>
        <dbReference type="EC" id="2.7.13.3"/>
    </reaction>
</comment>
<dbReference type="SMART" id="SM00065">
    <property type="entry name" value="GAF"/>
    <property type="match status" value="3"/>
</dbReference>
<dbReference type="NCBIfam" id="TIGR00229">
    <property type="entry name" value="sensory_box"/>
    <property type="match status" value="4"/>
</dbReference>
<dbReference type="InterPro" id="IPR029016">
    <property type="entry name" value="GAF-like_dom_sf"/>
</dbReference>
<evidence type="ECO:0000259" key="11">
    <source>
        <dbReference type="PROSITE" id="PS50046"/>
    </source>
</evidence>
<dbReference type="InterPro" id="IPR036097">
    <property type="entry name" value="HisK_dim/P_sf"/>
</dbReference>
<organism evidence="16 17">
    <name type="scientific">Nostoc paludosum FACHB-159</name>
    <dbReference type="NCBI Taxonomy" id="2692908"/>
    <lineage>
        <taxon>Bacteria</taxon>
        <taxon>Bacillati</taxon>
        <taxon>Cyanobacteriota</taxon>
        <taxon>Cyanophyceae</taxon>
        <taxon>Nostocales</taxon>
        <taxon>Nostocaceae</taxon>
        <taxon>Nostoc</taxon>
    </lineage>
</organism>
<evidence type="ECO:0000259" key="14">
    <source>
        <dbReference type="PROSITE" id="PS50112"/>
    </source>
</evidence>
<accession>A0ABR8K978</accession>
<evidence type="ECO:0000313" key="16">
    <source>
        <dbReference type="EMBL" id="MBD2736056.1"/>
    </source>
</evidence>
<evidence type="ECO:0000256" key="10">
    <source>
        <dbReference type="SAM" id="MobiDB-lite"/>
    </source>
</evidence>
<dbReference type="Pfam" id="PF08447">
    <property type="entry name" value="PAS_3"/>
    <property type="match status" value="2"/>
</dbReference>
<dbReference type="InterPro" id="IPR013655">
    <property type="entry name" value="PAS_fold_3"/>
</dbReference>
<dbReference type="SMART" id="SM00091">
    <property type="entry name" value="PAS"/>
    <property type="match status" value="5"/>
</dbReference>
<protein>
    <recommendedName>
        <fullName evidence="3">histidine kinase</fullName>
        <ecNumber evidence="3">2.7.13.3</ecNumber>
    </recommendedName>
</protein>
<dbReference type="Pfam" id="PF00072">
    <property type="entry name" value="Response_reg"/>
    <property type="match status" value="1"/>
</dbReference>
<dbReference type="Gene3D" id="3.40.50.2300">
    <property type="match status" value="1"/>
</dbReference>
<feature type="domain" description="PAS" evidence="14">
    <location>
        <begin position="346"/>
        <end position="416"/>
    </location>
</feature>
<feature type="region of interest" description="Disordered" evidence="10">
    <location>
        <begin position="1379"/>
        <end position="1407"/>
    </location>
</feature>
<dbReference type="CDD" id="cd17580">
    <property type="entry name" value="REC_2_DhkD-like"/>
    <property type="match status" value="1"/>
</dbReference>
<dbReference type="EC" id="2.7.13.3" evidence="3"/>
<dbReference type="PROSITE" id="PS50113">
    <property type="entry name" value="PAC"/>
    <property type="match status" value="2"/>
</dbReference>
<dbReference type="PRINTS" id="PR00344">
    <property type="entry name" value="BCTRLSENSOR"/>
</dbReference>
<evidence type="ECO:0000256" key="4">
    <source>
        <dbReference type="ARBA" id="ARBA00022553"/>
    </source>
</evidence>
<dbReference type="InterPro" id="IPR000700">
    <property type="entry name" value="PAS-assoc_C"/>
</dbReference>
<dbReference type="InterPro" id="IPR003661">
    <property type="entry name" value="HisK_dim/P_dom"/>
</dbReference>
<keyword evidence="6" id="KW-0418">Kinase</keyword>
<evidence type="ECO:0000259" key="15">
    <source>
        <dbReference type="PROSITE" id="PS50113"/>
    </source>
</evidence>
<keyword evidence="9" id="KW-0175">Coiled coil</keyword>
<feature type="domain" description="PAS" evidence="14">
    <location>
        <begin position="626"/>
        <end position="677"/>
    </location>
</feature>
<dbReference type="InterPro" id="IPR001610">
    <property type="entry name" value="PAC"/>
</dbReference>
<evidence type="ECO:0000256" key="6">
    <source>
        <dbReference type="ARBA" id="ARBA00022777"/>
    </source>
</evidence>
<dbReference type="InterPro" id="IPR000014">
    <property type="entry name" value="PAS"/>
</dbReference>
<dbReference type="EMBL" id="JACJTU010000018">
    <property type="protein sequence ID" value="MBD2736056.1"/>
    <property type="molecule type" value="Genomic_DNA"/>
</dbReference>
<keyword evidence="17" id="KW-1185">Reference proteome</keyword>
<dbReference type="CDD" id="cd00130">
    <property type="entry name" value="PAS"/>
    <property type="match status" value="4"/>
</dbReference>
<feature type="domain" description="PAS" evidence="14">
    <location>
        <begin position="9"/>
        <end position="79"/>
    </location>
</feature>
<dbReference type="InterPro" id="IPR005467">
    <property type="entry name" value="His_kinase_dom"/>
</dbReference>
<sequence>MTAEIRATIPQNVEEILARMGDAFVILDCEWRYTYVNDKLAQLAQMNQEDFLGKSIWDLFPHTVNTILYTEMHRAVAQKITVNFEYLDPIWHRWLEYSVYPGENSVSILITDITEQKRNKQLLSAHYTVTQILADATVLANAVPLLLRSLCETLGWQLGIFWSVDEEINALHRIASWHSSDLSIESYQGFNQPSTLALGEGLTDGVGINAQPVWICELASNQNLFAAAMELPIVVGNKVLGAMKFFTNQILQPDSDLPQTMNAIAIQIGQFIEQQRTKSLLQTAEEKYRQIVETADVAICQKDFTQVQNLTNNFTVEDTGSLQQCLIEQQTALRDRLQVEENLRRSEARYRSLAQASASIIWSAAAWGNVIDEIPNWQAFTGQNPEEYKGWGWVNALHPEDRNSLAAIWREAFYGRSVAVAEYRVRRHDGEYRHMAIRGVPILNETGKIIEWVGMCVDITERKQAEAEREELLALLETEQTRLVEANVLLDTVFNNAPIGIGVWDEKVRYVRLNNALAEINGLPQEIHIGKTVVELLPGIAAEVTEAFRHVVETGESISQETCGETPAAPGKQRYWSVNYYPIQLPGKITWVGAICEEITERKQAEAEREQLLERERLARVEAENAKEQVTTILESITDGFLAFDNEWRFTYLNHEGSRTLGRSSEELLGKNLWQEFPELTDTSFGQLYQRAVALGVPLELEDYYPPFEAWFSVRAYPSSTGLSLYFRNINVRKQAQAALTESEARFRLLAENSTDIISRTTVDGTFLYLSPACYTVLGYQPEELVGRNGGELLHPEDLAELVKNYPINSDLPDVYTVTYRTRHKYGHYIWLETNVRGIRDRQTQEILEMQASSRDITERRQGEDKQRFLAEASEILAESLDYETTLATLARLVVPEIADWCVIDMICENQSIRRVAAIHADAAKQELVEQLQNYPPNLAQTQGVAEVIRSGKSQIIHFISSQDIQAVTSNTNHFQILQQLNPQSGMCVLLVVRGRVLGAMSLVSCTNRRYDSQSLMLAEELARRAAIAVDNARLYTETQQSQQAAERAASRTARLQAITAALSESLTSAQVAEVIVEQGMAALGASCALVAQLINNGTELEIIRAVGYDEELVKLWHRFSINTVAPLAEAVRTKQPVWQESTAARAARYSHLAQEYARYNYGAWISIPLTIEGRAIGGMTVAFAENHELSQDDRAFVLALAQQCAQAMERARLYEAEQTAREAAENANRIKDEFLAVLSHELRSPLNPILGWAKLLQTRKLDEKTIPQALKTIERNAQLQAQLIEDLLDISRILQGKLSLNILQVDLASVISAAMETVRLSAEAKSIKIHISLEPNLGQVLGDSGRLQQVVWNLLSNAVKFTPEGGRVEIRLEAVGQEDAGTRGRGDTEKEDAGTRGHGDTEKLLNASAPNLVSTSSSFPASPRLPLPASSSSPLYAQITVTDTGKGIDPNFLPYVFEYFRQENSTTTRKFGGLGLGLAIVRHLVELHGGTVQVQSEGENRGATFTVRLPLIQQPSERKEEISDFESSSNLNDVKILVVDDDADTREFILFLLEEYGASVTAVASANEALAALRQSLPDVLLSDIGMPDVDGCMFMRELRTLPPERGGQIPAIALTAYAGEVNAKQVLAAGFHKHIAKPVEPAELIEAIASLYDVHKNK</sequence>
<dbReference type="Pfam" id="PF01590">
    <property type="entry name" value="GAF"/>
    <property type="match status" value="1"/>
</dbReference>
<dbReference type="Proteomes" id="UP000637383">
    <property type="component" value="Unassembled WGS sequence"/>
</dbReference>
<dbReference type="SUPFAM" id="SSF52172">
    <property type="entry name" value="CheY-like"/>
    <property type="match status" value="1"/>
</dbReference>
<dbReference type="SMART" id="SM00387">
    <property type="entry name" value="HATPase_c"/>
    <property type="match status" value="1"/>
</dbReference>
<feature type="domain" description="Histidine kinase" evidence="12">
    <location>
        <begin position="1238"/>
        <end position="1514"/>
    </location>
</feature>
<dbReference type="Gene3D" id="3.30.450.20">
    <property type="entry name" value="PAS domain"/>
    <property type="match status" value="5"/>
</dbReference>
<dbReference type="InterPro" id="IPR036890">
    <property type="entry name" value="HATPase_C_sf"/>
</dbReference>
<dbReference type="Gene3D" id="3.30.565.10">
    <property type="entry name" value="Histidine kinase-like ATPase, C-terminal domain"/>
    <property type="match status" value="1"/>
</dbReference>
<evidence type="ECO:0000256" key="2">
    <source>
        <dbReference type="ARBA" id="ARBA00006402"/>
    </source>
</evidence>
<feature type="modified residue" description="4-aspartylphosphate" evidence="8">
    <location>
        <position position="1585"/>
    </location>
</feature>
<evidence type="ECO:0000256" key="9">
    <source>
        <dbReference type="SAM" id="Coils"/>
    </source>
</evidence>
<reference evidence="16 17" key="1">
    <citation type="journal article" date="2020" name="ISME J.">
        <title>Comparative genomics reveals insights into cyanobacterial evolution and habitat adaptation.</title>
        <authorList>
            <person name="Chen M.Y."/>
            <person name="Teng W.K."/>
            <person name="Zhao L."/>
            <person name="Hu C.X."/>
            <person name="Zhou Y.K."/>
            <person name="Han B.P."/>
            <person name="Song L.R."/>
            <person name="Shu W.S."/>
        </authorList>
    </citation>
    <scope>NUCLEOTIDE SEQUENCE [LARGE SCALE GENOMIC DNA]</scope>
    <source>
        <strain evidence="16 17">FACHB-159</strain>
    </source>
</reference>
<dbReference type="SMART" id="SM00388">
    <property type="entry name" value="HisKA"/>
    <property type="match status" value="1"/>
</dbReference>
<feature type="domain" description="PAC" evidence="15">
    <location>
        <begin position="419"/>
        <end position="471"/>
    </location>
</feature>
<dbReference type="CDD" id="cd00082">
    <property type="entry name" value="HisKA"/>
    <property type="match status" value="1"/>
</dbReference>
<evidence type="ECO:0000313" key="17">
    <source>
        <dbReference type="Proteomes" id="UP000637383"/>
    </source>
</evidence>
<dbReference type="SUPFAM" id="SSF47384">
    <property type="entry name" value="Homodimeric domain of signal transducing histidine kinase"/>
    <property type="match status" value="1"/>
</dbReference>
<comment type="caution">
    <text evidence="16">The sequence shown here is derived from an EMBL/GenBank/DDBJ whole genome shotgun (WGS) entry which is preliminary data.</text>
</comment>
<proteinExistence type="inferred from homology"/>
<evidence type="ECO:0000259" key="13">
    <source>
        <dbReference type="PROSITE" id="PS50110"/>
    </source>
</evidence>
<feature type="compositionally biased region" description="Basic and acidic residues" evidence="10">
    <location>
        <begin position="1381"/>
        <end position="1404"/>
    </location>
</feature>
<dbReference type="SUPFAM" id="SSF55874">
    <property type="entry name" value="ATPase domain of HSP90 chaperone/DNA topoisomerase II/histidine kinase"/>
    <property type="match status" value="1"/>
</dbReference>
<dbReference type="SUPFAM" id="SSF55781">
    <property type="entry name" value="GAF domain-like"/>
    <property type="match status" value="3"/>
</dbReference>
<dbReference type="Gene3D" id="1.10.287.130">
    <property type="match status" value="1"/>
</dbReference>
<evidence type="ECO:0000259" key="12">
    <source>
        <dbReference type="PROSITE" id="PS50109"/>
    </source>
</evidence>
<dbReference type="PANTHER" id="PTHR43547">
    <property type="entry name" value="TWO-COMPONENT HISTIDINE KINASE"/>
    <property type="match status" value="1"/>
</dbReference>
<gene>
    <name evidence="16" type="ORF">H6H03_19535</name>
</gene>
<dbReference type="SMART" id="SM00086">
    <property type="entry name" value="PAC"/>
    <property type="match status" value="2"/>
</dbReference>
<dbReference type="InterPro" id="IPR011006">
    <property type="entry name" value="CheY-like_superfamily"/>
</dbReference>
<dbReference type="PROSITE" id="PS50112">
    <property type="entry name" value="PAS"/>
    <property type="match status" value="4"/>
</dbReference>
<dbReference type="SMART" id="SM00448">
    <property type="entry name" value="REC"/>
    <property type="match status" value="1"/>
</dbReference>
<dbReference type="InterPro" id="IPR003018">
    <property type="entry name" value="GAF"/>
</dbReference>
<feature type="domain" description="Phytochrome chromophore attachment site" evidence="11">
    <location>
        <begin position="835"/>
        <end position="1025"/>
    </location>
</feature>
<keyword evidence="7" id="KW-0902">Two-component regulatory system</keyword>
<feature type="domain" description="PAC" evidence="15">
    <location>
        <begin position="816"/>
        <end position="869"/>
    </location>
</feature>
<evidence type="ECO:0000256" key="3">
    <source>
        <dbReference type="ARBA" id="ARBA00012438"/>
    </source>
</evidence>
<dbReference type="PROSITE" id="PS50046">
    <property type="entry name" value="PHYTOCHROME_2"/>
    <property type="match status" value="1"/>
</dbReference>
<dbReference type="InterPro" id="IPR004358">
    <property type="entry name" value="Sig_transdc_His_kin-like_C"/>
</dbReference>
<feature type="domain" description="PAS" evidence="14">
    <location>
        <begin position="743"/>
        <end position="804"/>
    </location>
</feature>
<dbReference type="Pfam" id="PF00512">
    <property type="entry name" value="HisKA"/>
    <property type="match status" value="1"/>
</dbReference>
<name>A0ABR8K978_9NOSO</name>
<dbReference type="Pfam" id="PF02518">
    <property type="entry name" value="HATPase_c"/>
    <property type="match status" value="2"/>
</dbReference>
<comment type="similarity">
    <text evidence="2">In the N-terminal section; belongs to the phytochrome family.</text>
</comment>
<dbReference type="Pfam" id="PF13185">
    <property type="entry name" value="GAF_2"/>
    <property type="match status" value="1"/>
</dbReference>
<dbReference type="InterPro" id="IPR001789">
    <property type="entry name" value="Sig_transdc_resp-reg_receiver"/>
</dbReference>
<dbReference type="InterPro" id="IPR035965">
    <property type="entry name" value="PAS-like_dom_sf"/>
</dbReference>
<dbReference type="Gene3D" id="3.30.450.40">
    <property type="match status" value="3"/>
</dbReference>
<feature type="coiled-coil region" evidence="9">
    <location>
        <begin position="596"/>
        <end position="629"/>
    </location>
</feature>
<dbReference type="Pfam" id="PF08448">
    <property type="entry name" value="PAS_4"/>
    <property type="match status" value="3"/>
</dbReference>
<dbReference type="RefSeq" id="WP_190956710.1">
    <property type="nucleotide sequence ID" value="NZ_JACJTU010000018.1"/>
</dbReference>
<keyword evidence="5" id="KW-0808">Transferase</keyword>
<dbReference type="InterPro" id="IPR013656">
    <property type="entry name" value="PAS_4"/>
</dbReference>